<evidence type="ECO:0000313" key="2">
    <source>
        <dbReference type="Proteomes" id="UP000821837"/>
    </source>
</evidence>
<dbReference type="AlphaFoldDB" id="A0A9D4PBR4"/>
<name>A0A9D4PBR4_RHISA</name>
<proteinExistence type="predicted"/>
<dbReference type="Proteomes" id="UP000821837">
    <property type="component" value="Unassembled WGS sequence"/>
</dbReference>
<protein>
    <submittedName>
        <fullName evidence="1">Uncharacterized protein</fullName>
    </submittedName>
</protein>
<keyword evidence="2" id="KW-1185">Reference proteome</keyword>
<sequence length="349" mass="37093">MQPTPALPHLVVKAMLSRRQDRKKSGAKWARRYIAHRHQEATSVDSPGLILAQALSARPGVATIRVNHKRNVVAADATTRECLEQLLNIKELKGIPVTAKEPADYKSSTGFLQGVDGEPAAESLLPGFKSTVPVLAATREGRTAQCHKNGYLYVDGTRDLTGMMKTDGVHLKKRGSQANDLHVAIYLAVAAAPSSLCKEMWADVVRRSASATMTAMTTMVTEADAAHGYPPLPITAGASTSASTGTVDAQVKLHPVHAPALVGGVWIHRKVTKTGRAAVPLPAAAFELGPASDCGPPDACGVTSKVIHRAATQPTPALPHLVVKAMLSRRQDRQNCHTATFVQAGEICR</sequence>
<comment type="caution">
    <text evidence="1">The sequence shown here is derived from an EMBL/GenBank/DDBJ whole genome shotgun (WGS) entry which is preliminary data.</text>
</comment>
<organism evidence="1 2">
    <name type="scientific">Rhipicephalus sanguineus</name>
    <name type="common">Brown dog tick</name>
    <name type="synonym">Ixodes sanguineus</name>
    <dbReference type="NCBI Taxonomy" id="34632"/>
    <lineage>
        <taxon>Eukaryota</taxon>
        <taxon>Metazoa</taxon>
        <taxon>Ecdysozoa</taxon>
        <taxon>Arthropoda</taxon>
        <taxon>Chelicerata</taxon>
        <taxon>Arachnida</taxon>
        <taxon>Acari</taxon>
        <taxon>Parasitiformes</taxon>
        <taxon>Ixodida</taxon>
        <taxon>Ixodoidea</taxon>
        <taxon>Ixodidae</taxon>
        <taxon>Rhipicephalinae</taxon>
        <taxon>Rhipicephalus</taxon>
        <taxon>Rhipicephalus</taxon>
    </lineage>
</organism>
<reference evidence="1" key="2">
    <citation type="submission" date="2021-09" db="EMBL/GenBank/DDBJ databases">
        <authorList>
            <person name="Jia N."/>
            <person name="Wang J."/>
            <person name="Shi W."/>
            <person name="Du L."/>
            <person name="Sun Y."/>
            <person name="Zhan W."/>
            <person name="Jiang J."/>
            <person name="Wang Q."/>
            <person name="Zhang B."/>
            <person name="Ji P."/>
            <person name="Sakyi L.B."/>
            <person name="Cui X."/>
            <person name="Yuan T."/>
            <person name="Jiang B."/>
            <person name="Yang W."/>
            <person name="Lam T.T.-Y."/>
            <person name="Chang Q."/>
            <person name="Ding S."/>
            <person name="Wang X."/>
            <person name="Zhu J."/>
            <person name="Ruan X."/>
            <person name="Zhao L."/>
            <person name="Wei J."/>
            <person name="Que T."/>
            <person name="Du C."/>
            <person name="Cheng J."/>
            <person name="Dai P."/>
            <person name="Han X."/>
            <person name="Huang E."/>
            <person name="Gao Y."/>
            <person name="Liu J."/>
            <person name="Shao H."/>
            <person name="Ye R."/>
            <person name="Li L."/>
            <person name="Wei W."/>
            <person name="Wang X."/>
            <person name="Wang C."/>
            <person name="Huo Q."/>
            <person name="Li W."/>
            <person name="Guo W."/>
            <person name="Chen H."/>
            <person name="Chen S."/>
            <person name="Zhou L."/>
            <person name="Zhou L."/>
            <person name="Ni X."/>
            <person name="Tian J."/>
            <person name="Zhou Y."/>
            <person name="Sheng Y."/>
            <person name="Liu T."/>
            <person name="Pan Y."/>
            <person name="Xia L."/>
            <person name="Li J."/>
            <person name="Zhao F."/>
            <person name="Cao W."/>
        </authorList>
    </citation>
    <scope>NUCLEOTIDE SEQUENCE</scope>
    <source>
        <strain evidence="1">Rsan-2018</strain>
        <tissue evidence="1">Larvae</tissue>
    </source>
</reference>
<accession>A0A9D4PBR4</accession>
<gene>
    <name evidence="1" type="ORF">HPB52_014146</name>
</gene>
<dbReference type="EMBL" id="JABSTV010001255">
    <property type="protein sequence ID" value="KAH7935829.1"/>
    <property type="molecule type" value="Genomic_DNA"/>
</dbReference>
<dbReference type="VEuPathDB" id="VectorBase:RSAN_028483"/>
<evidence type="ECO:0000313" key="1">
    <source>
        <dbReference type="EMBL" id="KAH7935829.1"/>
    </source>
</evidence>
<reference evidence="1" key="1">
    <citation type="journal article" date="2020" name="Cell">
        <title>Large-Scale Comparative Analyses of Tick Genomes Elucidate Their Genetic Diversity and Vector Capacities.</title>
        <authorList>
            <consortium name="Tick Genome and Microbiome Consortium (TIGMIC)"/>
            <person name="Jia N."/>
            <person name="Wang J."/>
            <person name="Shi W."/>
            <person name="Du L."/>
            <person name="Sun Y."/>
            <person name="Zhan W."/>
            <person name="Jiang J.F."/>
            <person name="Wang Q."/>
            <person name="Zhang B."/>
            <person name="Ji P."/>
            <person name="Bell-Sakyi L."/>
            <person name="Cui X.M."/>
            <person name="Yuan T.T."/>
            <person name="Jiang B.G."/>
            <person name="Yang W.F."/>
            <person name="Lam T.T."/>
            <person name="Chang Q.C."/>
            <person name="Ding S.J."/>
            <person name="Wang X.J."/>
            <person name="Zhu J.G."/>
            <person name="Ruan X.D."/>
            <person name="Zhao L."/>
            <person name="Wei J.T."/>
            <person name="Ye R.Z."/>
            <person name="Que T.C."/>
            <person name="Du C.H."/>
            <person name="Zhou Y.H."/>
            <person name="Cheng J.X."/>
            <person name="Dai P.F."/>
            <person name="Guo W.B."/>
            <person name="Han X.H."/>
            <person name="Huang E.J."/>
            <person name="Li L.F."/>
            <person name="Wei W."/>
            <person name="Gao Y.C."/>
            <person name="Liu J.Z."/>
            <person name="Shao H.Z."/>
            <person name="Wang X."/>
            <person name="Wang C.C."/>
            <person name="Yang T.C."/>
            <person name="Huo Q.B."/>
            <person name="Li W."/>
            <person name="Chen H.Y."/>
            <person name="Chen S.E."/>
            <person name="Zhou L.G."/>
            <person name="Ni X.B."/>
            <person name="Tian J.H."/>
            <person name="Sheng Y."/>
            <person name="Liu T."/>
            <person name="Pan Y.S."/>
            <person name="Xia L.Y."/>
            <person name="Li J."/>
            <person name="Zhao F."/>
            <person name="Cao W.C."/>
        </authorList>
    </citation>
    <scope>NUCLEOTIDE SEQUENCE</scope>
    <source>
        <strain evidence="1">Rsan-2018</strain>
    </source>
</reference>